<evidence type="ECO:0000256" key="4">
    <source>
        <dbReference type="SAM" id="Phobius"/>
    </source>
</evidence>
<evidence type="ECO:0000256" key="1">
    <source>
        <dbReference type="ARBA" id="ARBA00022729"/>
    </source>
</evidence>
<sequence>MPYVFFLLTFLALIALLIGLIKPSIVIRWGDREKKSRKKVLTWYGLSSLILFIGFIITIPELTPEQKAQRAEELMASAQAELENKNFDEAKDYLEDALSYVPELEGASSLMAEIEKLQADEKEKLKAEKKAKKQEEIQQLLKTANQLIEEKKYDDAKEKLEEALALDSNLKEATALLSQVEENKVLEKEQASAEKEAKSKEEAKKLTAKAEKLISEHKYDEAKKQLEKAQKVYAKDEDSQKLLSSIDELKSDYEKEIKEQAQASKKKKNKDKALALVKKAEEYIDEHNYAKALAKVEEALDLSPGLEEAKYWAQQIEVMEVAWENEQRNQEKAQQASKNTDYIQVDDPVYTELGLTFTNLKAKKESFLGYETTVITFQVTNQGEDPFEITNGAFMLKKNNGNSIWPVDGTISTDGGDFISVGIMPGDTVQVEEVYELPDETLAGYDLLLPLTNGESIYLYYFY</sequence>
<name>A0A5C6VL18_9BACI</name>
<gene>
    <name evidence="5" type="ORF">FS935_19155</name>
</gene>
<reference evidence="5 6" key="1">
    <citation type="journal article" date="2005" name="Int. J. Syst. Evol. Microbiol.">
        <title>Bacillus litoralis sp. nov., isolated from a tidal flat of the Yellow Sea in Korea.</title>
        <authorList>
            <person name="Yoon J.H."/>
            <person name="Oh T.K."/>
        </authorList>
    </citation>
    <scope>NUCLEOTIDE SEQUENCE [LARGE SCALE GENOMIC DNA]</scope>
    <source>
        <strain evidence="5 6">SW-211</strain>
    </source>
</reference>
<proteinExistence type="predicted"/>
<keyword evidence="4" id="KW-0812">Transmembrane</keyword>
<evidence type="ECO:0000256" key="3">
    <source>
        <dbReference type="SAM" id="Coils"/>
    </source>
</evidence>
<evidence type="ECO:0008006" key="7">
    <source>
        <dbReference type="Google" id="ProtNLM"/>
    </source>
</evidence>
<dbReference type="PROSITE" id="PS50005">
    <property type="entry name" value="TPR"/>
    <property type="match status" value="1"/>
</dbReference>
<evidence type="ECO:0000256" key="2">
    <source>
        <dbReference type="PROSITE-ProRule" id="PRU00339"/>
    </source>
</evidence>
<dbReference type="SUPFAM" id="SSF48452">
    <property type="entry name" value="TPR-like"/>
    <property type="match status" value="1"/>
</dbReference>
<dbReference type="Gene3D" id="2.60.40.1240">
    <property type="match status" value="1"/>
</dbReference>
<dbReference type="RefSeq" id="WP_146950263.1">
    <property type="nucleotide sequence ID" value="NZ_VOQF01000014.1"/>
</dbReference>
<evidence type="ECO:0000313" key="5">
    <source>
        <dbReference type="EMBL" id="TXC85947.1"/>
    </source>
</evidence>
<dbReference type="InterPro" id="IPR029050">
    <property type="entry name" value="Immunoprotect_excell_Ig-like"/>
</dbReference>
<accession>A0A5C6VL18</accession>
<keyword evidence="1" id="KW-0732">Signal</keyword>
<feature type="transmembrane region" description="Helical" evidence="4">
    <location>
        <begin position="6"/>
        <end position="29"/>
    </location>
</feature>
<feature type="repeat" description="TPR" evidence="2">
    <location>
        <begin position="273"/>
        <end position="306"/>
    </location>
</feature>
<keyword evidence="3" id="KW-0175">Coiled coil</keyword>
<keyword evidence="4" id="KW-0472">Membrane</keyword>
<dbReference type="AlphaFoldDB" id="A0A5C6VL18"/>
<feature type="coiled-coil region" evidence="3">
    <location>
        <begin position="68"/>
        <end position="270"/>
    </location>
</feature>
<dbReference type="InterPro" id="IPR019734">
    <property type="entry name" value="TPR_rpt"/>
</dbReference>
<comment type="caution">
    <text evidence="5">The sequence shown here is derived from an EMBL/GenBank/DDBJ whole genome shotgun (WGS) entry which is preliminary data.</text>
</comment>
<dbReference type="Proteomes" id="UP000321363">
    <property type="component" value="Unassembled WGS sequence"/>
</dbReference>
<keyword evidence="6" id="KW-1185">Reference proteome</keyword>
<dbReference type="Gene3D" id="1.25.40.10">
    <property type="entry name" value="Tetratricopeptide repeat domain"/>
    <property type="match status" value="2"/>
</dbReference>
<dbReference type="InterPro" id="IPR011990">
    <property type="entry name" value="TPR-like_helical_dom_sf"/>
</dbReference>
<keyword evidence="2" id="KW-0802">TPR repeat</keyword>
<evidence type="ECO:0000313" key="6">
    <source>
        <dbReference type="Proteomes" id="UP000321363"/>
    </source>
</evidence>
<protein>
    <recommendedName>
        <fullName evidence="7">DUF4352 domain-containing protein</fullName>
    </recommendedName>
</protein>
<dbReference type="EMBL" id="VOQF01000014">
    <property type="protein sequence ID" value="TXC85947.1"/>
    <property type="molecule type" value="Genomic_DNA"/>
</dbReference>
<keyword evidence="4" id="KW-1133">Transmembrane helix</keyword>
<feature type="transmembrane region" description="Helical" evidence="4">
    <location>
        <begin position="41"/>
        <end position="59"/>
    </location>
</feature>
<dbReference type="SMART" id="SM00028">
    <property type="entry name" value="TPR"/>
    <property type="match status" value="4"/>
</dbReference>
<organism evidence="5 6">
    <name type="scientific">Metabacillus litoralis</name>
    <dbReference type="NCBI Taxonomy" id="152268"/>
    <lineage>
        <taxon>Bacteria</taxon>
        <taxon>Bacillati</taxon>
        <taxon>Bacillota</taxon>
        <taxon>Bacilli</taxon>
        <taxon>Bacillales</taxon>
        <taxon>Bacillaceae</taxon>
        <taxon>Metabacillus</taxon>
    </lineage>
</organism>